<name>A0A0G2E0Y1_9PEZI</name>
<gene>
    <name evidence="1" type="ORF">UCDDS831_g07328</name>
</gene>
<dbReference type="EMBL" id="LAQI01000176">
    <property type="protein sequence ID" value="KKY16036.1"/>
    <property type="molecule type" value="Genomic_DNA"/>
</dbReference>
<reference evidence="1 2" key="1">
    <citation type="submission" date="2015-03" db="EMBL/GenBank/DDBJ databases">
        <authorList>
            <person name="Morales-Cruz A."/>
            <person name="Amrine K.C."/>
            <person name="Cantu D."/>
        </authorList>
    </citation>
    <scope>NUCLEOTIDE SEQUENCE [LARGE SCALE GENOMIC DNA]</scope>
    <source>
        <strain evidence="1">DS831</strain>
    </source>
</reference>
<evidence type="ECO:0000313" key="2">
    <source>
        <dbReference type="Proteomes" id="UP000034182"/>
    </source>
</evidence>
<proteinExistence type="predicted"/>
<comment type="caution">
    <text evidence="1">The sequence shown here is derived from an EMBL/GenBank/DDBJ whole genome shotgun (WGS) entry which is preliminary data.</text>
</comment>
<accession>A0A0G2E0Y1</accession>
<protein>
    <submittedName>
        <fullName evidence="1">Uncharacterized protein</fullName>
    </submittedName>
</protein>
<dbReference type="AlphaFoldDB" id="A0A0G2E0Y1"/>
<reference evidence="1 2" key="2">
    <citation type="submission" date="2015-05" db="EMBL/GenBank/DDBJ databases">
        <title>Distinctive expansion of gene families associated with plant cell wall degradation and secondary metabolism in the genomes of grapevine trunk pathogens.</title>
        <authorList>
            <person name="Lawrence D.P."/>
            <person name="Travadon R."/>
            <person name="Rolshausen P.E."/>
            <person name="Baumgartner K."/>
        </authorList>
    </citation>
    <scope>NUCLEOTIDE SEQUENCE [LARGE SCALE GENOMIC DNA]</scope>
    <source>
        <strain evidence="1">DS831</strain>
    </source>
</reference>
<organism evidence="1 2">
    <name type="scientific">Diplodia seriata</name>
    <dbReference type="NCBI Taxonomy" id="420778"/>
    <lineage>
        <taxon>Eukaryota</taxon>
        <taxon>Fungi</taxon>
        <taxon>Dikarya</taxon>
        <taxon>Ascomycota</taxon>
        <taxon>Pezizomycotina</taxon>
        <taxon>Dothideomycetes</taxon>
        <taxon>Dothideomycetes incertae sedis</taxon>
        <taxon>Botryosphaeriales</taxon>
        <taxon>Botryosphaeriaceae</taxon>
        <taxon>Diplodia</taxon>
    </lineage>
</organism>
<evidence type="ECO:0000313" key="1">
    <source>
        <dbReference type="EMBL" id="KKY16036.1"/>
    </source>
</evidence>
<dbReference type="Proteomes" id="UP000034182">
    <property type="component" value="Unassembled WGS sequence"/>
</dbReference>
<sequence>MGSATAEYPPASFVSMRDHPIHGEAAAGGGYNAQDPFVNFSSSPDQQETYDTPIFSFVVLLCLLLEH</sequence>